<protein>
    <submittedName>
        <fullName evidence="1">Uncharacterized protein</fullName>
    </submittedName>
</protein>
<proteinExistence type="predicted"/>
<gene>
    <name evidence="1" type="ORF">VVAX_02717</name>
</gene>
<accession>A0A679IX08</accession>
<name>A0A679IX08_VARPD</name>
<organism evidence="1">
    <name type="scientific">Variovorax paradoxus</name>
    <dbReference type="NCBI Taxonomy" id="34073"/>
    <lineage>
        <taxon>Bacteria</taxon>
        <taxon>Pseudomonadati</taxon>
        <taxon>Pseudomonadota</taxon>
        <taxon>Betaproteobacteria</taxon>
        <taxon>Burkholderiales</taxon>
        <taxon>Comamonadaceae</taxon>
        <taxon>Variovorax</taxon>
    </lineage>
</organism>
<dbReference type="AlphaFoldDB" id="A0A679IX08"/>
<reference evidence="1" key="1">
    <citation type="submission" date="2019-12" db="EMBL/GenBank/DDBJ databases">
        <authorList>
            <person name="Cremers G."/>
        </authorList>
    </citation>
    <scope>NUCLEOTIDE SEQUENCE</scope>
    <source>
        <strain evidence="1">Vvax</strain>
    </source>
</reference>
<evidence type="ECO:0000313" key="1">
    <source>
        <dbReference type="EMBL" id="CAA2104342.1"/>
    </source>
</evidence>
<dbReference type="EMBL" id="LR743507">
    <property type="protein sequence ID" value="CAA2104342.1"/>
    <property type="molecule type" value="Genomic_DNA"/>
</dbReference>
<sequence length="272" mass="31372">MDPCQAPYRQLFDALNRSSPAEDVFQTLLQQWLQTHAQEREWLQEFGSRTFAEPIAIEDSWRLYALSRVNQVLLLPFQSGEGWEGPALTLPDYQAFMTGLGCQIADETDYSPFFHEIVEVTEERAHSPRRKRIELARVDWPALMLGTMMFSRAGVAVSCAFGALQPEIATSSTLHWARQRRYRRTSDPSDGWGSNSQWRTTFRRDHVLGDELLFNADGKHDLSAPELPVSDYDLTAAERIELLTHRCFVRCEKPDDDLYPYDDRIRLARTAR</sequence>